<dbReference type="Proteomes" id="UP000636010">
    <property type="component" value="Unassembled WGS sequence"/>
</dbReference>
<evidence type="ECO:0000313" key="1">
    <source>
        <dbReference type="EMBL" id="GGC24298.1"/>
    </source>
</evidence>
<sequence>MWTSCVDDEDIDANCSQIDYKVTKVTISRNYMASIYEVYLNLSTPDGKPFTENLTINFDVARRGSSNDSETVVIKAGDASPYLIYEDEGMDADLLYVREIEIITEDCPESEAIVKDNDDINADTEELSCDAEIVDIKEIRCGDEYTFEWSALNGESLNGYTFSVYGVEINLNTGNSATYKLSELNLNQTSRNLIFEGNSCELSSFNVSNCTGTTGTLTLTDPIEGGDNLTVTLADADLAGSGSYQLTITTSLGETESVTLSETEAQSGIFEYSIPTILSATKGANGDGFLHIEKDVIVSVTYDDEFDNEGNNPEPITSTVIVGGELAPTEPVVGEVTYKGVTYTLDDVVYLDDPEEGLITFYLKNNTESQEFYAAISLESSTTLSSGTYTFGAQDFFVNTELSDINLENQVDTAVPFTSGSVELTVGTDRYTLVINLSTAEGTLTGTVEAAFPE</sequence>
<gene>
    <name evidence="1" type="ORF">GCM10011506_06910</name>
</gene>
<organism evidence="1 2">
    <name type="scientific">Marivirga lumbricoides</name>
    <dbReference type="NCBI Taxonomy" id="1046115"/>
    <lineage>
        <taxon>Bacteria</taxon>
        <taxon>Pseudomonadati</taxon>
        <taxon>Bacteroidota</taxon>
        <taxon>Cytophagia</taxon>
        <taxon>Cytophagales</taxon>
        <taxon>Marivirgaceae</taxon>
        <taxon>Marivirga</taxon>
    </lineage>
</organism>
<keyword evidence="2" id="KW-1185">Reference proteome</keyword>
<proteinExistence type="predicted"/>
<accession>A0ABQ1LJR3</accession>
<reference evidence="2" key="1">
    <citation type="journal article" date="2019" name="Int. J. Syst. Evol. Microbiol.">
        <title>The Global Catalogue of Microorganisms (GCM) 10K type strain sequencing project: providing services to taxonomists for standard genome sequencing and annotation.</title>
        <authorList>
            <consortium name="The Broad Institute Genomics Platform"/>
            <consortium name="The Broad Institute Genome Sequencing Center for Infectious Disease"/>
            <person name="Wu L."/>
            <person name="Ma J."/>
        </authorList>
    </citation>
    <scope>NUCLEOTIDE SEQUENCE [LARGE SCALE GENOMIC DNA]</scope>
    <source>
        <strain evidence="2">CGMCC 1.10832</strain>
    </source>
</reference>
<dbReference type="EMBL" id="BMEC01000002">
    <property type="protein sequence ID" value="GGC24298.1"/>
    <property type="molecule type" value="Genomic_DNA"/>
</dbReference>
<protein>
    <recommendedName>
        <fullName evidence="3">Calx-beta domain-containing protein</fullName>
    </recommendedName>
</protein>
<evidence type="ECO:0000313" key="2">
    <source>
        <dbReference type="Proteomes" id="UP000636010"/>
    </source>
</evidence>
<evidence type="ECO:0008006" key="3">
    <source>
        <dbReference type="Google" id="ProtNLM"/>
    </source>
</evidence>
<name>A0ABQ1LJR3_9BACT</name>
<comment type="caution">
    <text evidence="1">The sequence shown here is derived from an EMBL/GenBank/DDBJ whole genome shotgun (WGS) entry which is preliminary data.</text>
</comment>